<evidence type="ECO:0000313" key="1">
    <source>
        <dbReference type="EMBL" id="GAA4942651.1"/>
    </source>
</evidence>
<dbReference type="Proteomes" id="UP001409585">
    <property type="component" value="Unassembled WGS sequence"/>
</dbReference>
<comment type="caution">
    <text evidence="1">The sequence shown here is derived from an EMBL/GenBank/DDBJ whole genome shotgun (WGS) entry which is preliminary data.</text>
</comment>
<sequence>MGASSNFDPSFWYVINHRYNHLVYRTKDRAKAKAYALSRNKAHLDESEYGVISGSQLMVRGVDAALRSPSFG</sequence>
<keyword evidence="2" id="KW-1185">Reference proteome</keyword>
<protein>
    <submittedName>
        <fullName evidence="1">Uncharacterized protein</fullName>
    </submittedName>
</protein>
<gene>
    <name evidence="1" type="ORF">GCM10025791_21490</name>
</gene>
<proteinExistence type="predicted"/>
<reference evidence="2" key="1">
    <citation type="journal article" date="2019" name="Int. J. Syst. Evol. Microbiol.">
        <title>The Global Catalogue of Microorganisms (GCM) 10K type strain sequencing project: providing services to taxonomists for standard genome sequencing and annotation.</title>
        <authorList>
            <consortium name="The Broad Institute Genomics Platform"/>
            <consortium name="The Broad Institute Genome Sequencing Center for Infectious Disease"/>
            <person name="Wu L."/>
            <person name="Ma J."/>
        </authorList>
    </citation>
    <scope>NUCLEOTIDE SEQUENCE [LARGE SCALE GENOMIC DNA]</scope>
    <source>
        <strain evidence="2">JCM 19134</strain>
    </source>
</reference>
<dbReference type="AlphaFoldDB" id="A0AAV3U229"/>
<organism evidence="1 2">
    <name type="scientific">Halioxenophilus aromaticivorans</name>
    <dbReference type="NCBI Taxonomy" id="1306992"/>
    <lineage>
        <taxon>Bacteria</taxon>
        <taxon>Pseudomonadati</taxon>
        <taxon>Pseudomonadota</taxon>
        <taxon>Gammaproteobacteria</taxon>
        <taxon>Alteromonadales</taxon>
        <taxon>Alteromonadaceae</taxon>
        <taxon>Halioxenophilus</taxon>
    </lineage>
</organism>
<dbReference type="RefSeq" id="WP_345421463.1">
    <property type="nucleotide sequence ID" value="NZ_AP031496.1"/>
</dbReference>
<accession>A0AAV3U229</accession>
<name>A0AAV3U229_9ALTE</name>
<evidence type="ECO:0000313" key="2">
    <source>
        <dbReference type="Proteomes" id="UP001409585"/>
    </source>
</evidence>
<dbReference type="EMBL" id="BAABLX010000016">
    <property type="protein sequence ID" value="GAA4942651.1"/>
    <property type="molecule type" value="Genomic_DNA"/>
</dbReference>